<accession>A0A5A7MRD2</accession>
<gene>
    <name evidence="2" type="ORF">JCM17844_20030</name>
</gene>
<name>A0A5A7MRD2_9PROT</name>
<evidence type="ECO:0000256" key="1">
    <source>
        <dbReference type="SAM" id="MobiDB-lite"/>
    </source>
</evidence>
<proteinExistence type="predicted"/>
<protein>
    <submittedName>
        <fullName evidence="2">Uncharacterized protein</fullName>
    </submittedName>
</protein>
<evidence type="ECO:0000313" key="3">
    <source>
        <dbReference type="Proteomes" id="UP000322084"/>
    </source>
</evidence>
<dbReference type="AlphaFoldDB" id="A0A5A7MRD2"/>
<comment type="caution">
    <text evidence="2">The sequence shown here is derived from an EMBL/GenBank/DDBJ whole genome shotgun (WGS) entry which is preliminary data.</text>
</comment>
<organism evidence="2 3">
    <name type="scientific">Iodidimonas gelatinilytica</name>
    <dbReference type="NCBI Taxonomy" id="1236966"/>
    <lineage>
        <taxon>Bacteria</taxon>
        <taxon>Pseudomonadati</taxon>
        <taxon>Pseudomonadota</taxon>
        <taxon>Alphaproteobacteria</taxon>
        <taxon>Iodidimonadales</taxon>
        <taxon>Iodidimonadaceae</taxon>
        <taxon>Iodidimonas</taxon>
    </lineage>
</organism>
<reference evidence="2 3" key="1">
    <citation type="submission" date="2019-09" db="EMBL/GenBank/DDBJ databases">
        <title>NBRP : Genome information of microbial organism related human and environment.</title>
        <authorList>
            <person name="Hattori M."/>
            <person name="Oshima K."/>
            <person name="Inaba H."/>
            <person name="Suda W."/>
            <person name="Sakamoto M."/>
            <person name="Iino T."/>
            <person name="Kitahara M."/>
            <person name="Oshida Y."/>
            <person name="Iida T."/>
            <person name="Kudo T."/>
            <person name="Itoh T."/>
            <person name="Ohkuma M."/>
        </authorList>
    </citation>
    <scope>NUCLEOTIDE SEQUENCE [LARGE SCALE GENOMIC DNA]</scope>
    <source>
        <strain evidence="2 3">Hi-2</strain>
    </source>
</reference>
<sequence length="136" mass="16400">MLKRAKLEREALNKQRKQRSGEHCKNVTASARLLKPKDGKVAGVWNMLRGEMRRIRKQNEFKAWQCQIRDLSELDALIFGHLDQRRELSHEQKQQHQRQTDLKLTLTDEQRKYEQIRKHLQCFAKSRPSRNLDRER</sequence>
<dbReference type="Proteomes" id="UP000322084">
    <property type="component" value="Unassembled WGS sequence"/>
</dbReference>
<evidence type="ECO:0000313" key="2">
    <source>
        <dbReference type="EMBL" id="GEQ98366.1"/>
    </source>
</evidence>
<dbReference type="EMBL" id="BKCL01000006">
    <property type="protein sequence ID" value="GEQ98366.1"/>
    <property type="molecule type" value="Genomic_DNA"/>
</dbReference>
<feature type="region of interest" description="Disordered" evidence="1">
    <location>
        <begin position="1"/>
        <end position="24"/>
    </location>
</feature>